<proteinExistence type="inferred from homology"/>
<feature type="region of interest" description="Disordered" evidence="6">
    <location>
        <begin position="319"/>
        <end position="353"/>
    </location>
</feature>
<dbReference type="InterPro" id="IPR002885">
    <property type="entry name" value="PPR_rpt"/>
</dbReference>
<evidence type="ECO:0000313" key="8">
    <source>
        <dbReference type="Proteomes" id="UP001628179"/>
    </source>
</evidence>
<evidence type="ECO:0000256" key="6">
    <source>
        <dbReference type="SAM" id="MobiDB-lite"/>
    </source>
</evidence>
<dbReference type="RefSeq" id="XP_070920741.1">
    <property type="nucleotide sequence ID" value="XM_071064640.1"/>
</dbReference>
<comment type="subunit">
    <text evidence="4">Binds to mitochondrial small subunit 15S rRNA.</text>
</comment>
<dbReference type="SUPFAM" id="SSF81901">
    <property type="entry name" value="HCP-like"/>
    <property type="match status" value="1"/>
</dbReference>
<dbReference type="EMBL" id="BAAFSV010000005">
    <property type="protein sequence ID" value="GAB1319011.1"/>
    <property type="molecule type" value="Genomic_DNA"/>
</dbReference>
<dbReference type="InterPro" id="IPR011990">
    <property type="entry name" value="TPR-like_helical_dom_sf"/>
</dbReference>
<sequence length="1420" mass="161290">MLERTAASIEPCSLQRVLPTSRTCLQSRRQLHTAFWHHGAADLELLDVVMRSPHSEQKGSAIPIQSSTKPDTMTTGSTVLLDFLYPGGFMALLRRPYSTRSLHLESSSRPPKPLSRLFTSSAPYRSHPPTDSQVTGEGLLEEHAVEPECWEPPLEEKEPERPASREPTPTFADPDALRRLLHSDSSISYDQIFQLYTHLKPTHKTEFRTDVVLALSSSTRSVEALRINDLFALYQTNEWTEQVVCAAIKAQLTLHNAPAAMSVFRAAVQQRGFGRGLDYLAAYGLEHSTWSIVLEAWELFSTIKQDDGLGVDLPAVQESRAPVESATAQDTETVGPRVARDSQPTVDLNEAENAEPAVELTAAADLMAEPTKTQPEGTVAGGSTARSLAIQAAATVSSSPQDTNPAVESIQERSIVPTAESAASRNAEPSVKPVTARFAESVTESEAAQDARLTTDLRSKQSSGSEPESADGQATEQCTRGYPTLAKVGNFTAKVKQLYEALERDPESMAHRTGQVDAFLSHLARHSLDLFRPSDAVFILDRAKDPHSYERYITLTVEGGRKRLAGELYWKYRALPGVRVADFILRAMIEVFHPHNVRGMEQVLGDWYRSYNCLDERAYRKFMTFYSGRGDVKSILRLAEEYAKHHNSRVGEEPKFIVTLMNAHAVKGDSEGARQVMEEAVEKTGVPPDSVMWNVLLNAYTKAGDYEGAVKLFLRICQEHEPDTTTFGTIMGMAAWRGDLQYTLELFQLAKDRNVQPSVNMIRALVLAYCQNDRYAEAEKLCLNVTEERKISGDYTLLWNTLLSHNAKRRDLTTVNRLLEFMSAQGITYNQDTYSHLLLALLYCRQSHHAMHLLRVAHRERVFDPTPDHFILLMATFIKSGEPHMALRTNKLMAKLNFPESARRMTKVIDALGRWQELPSSKRQGRDGQHFLQRILKEFYKAMERVDSGSTDSVHSVVNLYSKMLFILTQMREHATVHQLIQLHNSRYPARSSPQDIPIKLLHNIMLADFFEKKYDRVKETWRVVVQRTARRAGTAAALLNKELEAASKPVAYGMRFRLSDPLKTMQRLHLEEGDAAGLMATVDEVRSLGFELDSKNWNYYVQALARLKEWREAFTTCESVLMPQWAGWYRVRVKMEKSKNRLPLELRRLGSSPDRPRPIAHTLIILAKEYMDLDQMRLWSHEAAREFDFITSRCPKTVRAVTTMVRSGSKFEARVFGEEEKAGAKPEPEDDNEAYFREQLAVEELGDDDEGRVAEDQQQEDENRQEWMERRRERMEQLAEETRQRKKEERERRREMERGENREQRYAVYDDMWSHHGASTDADESAAPPQGQTASKDTGGAIRSERAPERGVPERGVPERRERRRGGRGPERTREKKEREKPVLYDDIWSEGGFLNVEELAEQQLETDDVVKALKRGRR</sequence>
<feature type="compositionally biased region" description="Basic and acidic residues" evidence="6">
    <location>
        <begin position="1252"/>
        <end position="1306"/>
    </location>
</feature>
<dbReference type="PANTHER" id="PTHR47447">
    <property type="entry name" value="OS03G0856100 PROTEIN"/>
    <property type="match status" value="1"/>
</dbReference>
<evidence type="ECO:0000256" key="4">
    <source>
        <dbReference type="ARBA" id="ARBA00044511"/>
    </source>
</evidence>
<dbReference type="PROSITE" id="PS51375">
    <property type="entry name" value="PPR"/>
    <property type="match status" value="1"/>
</dbReference>
<feature type="compositionally biased region" description="Basic and acidic residues" evidence="6">
    <location>
        <begin position="154"/>
        <end position="164"/>
    </location>
</feature>
<keyword evidence="8" id="KW-1185">Reference proteome</keyword>
<comment type="function">
    <text evidence="3">Regulates mitochondrial small subunit maturation by controlling 15S rRNA 5'-end processing. Localizes to the 5' precursor of the 15S rRNA in a position that is subsequently occupied by mS47 in the mature yeast mtSSU. Uses structure and sequence-specific RNA recognition, binding to a single-stranded region of the precursor and specifically recognizing bases -6 to -1. The exchange of Ccm1 for mS47 is coupled to the irreversible removal of precursor rRNA that is accompanied by conformational changes of the mitoribosomal proteins uS5m and mS26. These conformational changes signal completion of 5'-end rRNA processing through protection of the mature 5'-end of the 15S rRNA and stabilization of mS47. The removal of the 5' precursor together with the dissociation of Ccm1 may be catalyzed by the 5'-3' exoribonuclease Pet127. Involved in the specific removal of group I introns in mitochondrial encoded transcripts.</text>
</comment>
<name>A0ABQ0GMQ5_9PEZI</name>
<feature type="compositionally biased region" description="Polar residues" evidence="6">
    <location>
        <begin position="118"/>
        <end position="135"/>
    </location>
</feature>
<feature type="compositionally biased region" description="Polar residues" evidence="6">
    <location>
        <begin position="394"/>
        <end position="406"/>
    </location>
</feature>
<evidence type="ECO:0000313" key="7">
    <source>
        <dbReference type="EMBL" id="GAB1319011.1"/>
    </source>
</evidence>
<dbReference type="Proteomes" id="UP001628179">
    <property type="component" value="Unassembled WGS sequence"/>
</dbReference>
<accession>A0ABQ0GMQ5</accession>
<reference evidence="7 8" key="1">
    <citation type="submission" date="2024-09" db="EMBL/GenBank/DDBJ databases">
        <title>Itraconazole resistance in Madurella fahalii resulting from another homologue of gene encoding cytochrome P450 14-alpha sterol demethylase (CYP51).</title>
        <authorList>
            <person name="Yoshioka I."/>
            <person name="Fahal A.H."/>
            <person name="Kaneko S."/>
            <person name="Yaguchi T."/>
        </authorList>
    </citation>
    <scope>NUCLEOTIDE SEQUENCE [LARGE SCALE GENOMIC DNA]</scope>
    <source>
        <strain evidence="7 8">IFM 68171</strain>
    </source>
</reference>
<feature type="region of interest" description="Disordered" evidence="6">
    <location>
        <begin position="1245"/>
        <end position="1384"/>
    </location>
</feature>
<comment type="caution">
    <text evidence="7">The sequence shown here is derived from an EMBL/GenBank/DDBJ whole genome shotgun (WGS) entry which is preliminary data.</text>
</comment>
<feature type="compositionally biased region" description="Polar residues" evidence="6">
    <location>
        <begin position="460"/>
        <end position="477"/>
    </location>
</feature>
<dbReference type="Pfam" id="PF01535">
    <property type="entry name" value="PPR"/>
    <property type="match status" value="1"/>
</dbReference>
<dbReference type="Gene3D" id="1.25.40.10">
    <property type="entry name" value="Tetratricopeptide repeat domain"/>
    <property type="match status" value="2"/>
</dbReference>
<comment type="similarity">
    <text evidence="1">Belongs to the CCM1 family.</text>
</comment>
<keyword evidence="2" id="KW-0677">Repeat</keyword>
<evidence type="ECO:0000256" key="3">
    <source>
        <dbReference type="ARBA" id="ARBA00044493"/>
    </source>
</evidence>
<dbReference type="NCBIfam" id="TIGR00756">
    <property type="entry name" value="PPR"/>
    <property type="match status" value="1"/>
</dbReference>
<feature type="region of interest" description="Disordered" evidence="6">
    <location>
        <begin position="103"/>
        <end position="173"/>
    </location>
</feature>
<evidence type="ECO:0000256" key="1">
    <source>
        <dbReference type="ARBA" id="ARBA00006192"/>
    </source>
</evidence>
<gene>
    <name evidence="7" type="ORF">MFIFM68171_09221</name>
</gene>
<feature type="region of interest" description="Disordered" evidence="6">
    <location>
        <begin position="391"/>
        <end position="477"/>
    </location>
</feature>
<feature type="compositionally biased region" description="Basic and acidic residues" evidence="6">
    <location>
        <begin position="1369"/>
        <end position="1384"/>
    </location>
</feature>
<evidence type="ECO:0000256" key="5">
    <source>
        <dbReference type="PROSITE-ProRule" id="PRU00708"/>
    </source>
</evidence>
<feature type="compositionally biased region" description="Basic and acidic residues" evidence="6">
    <location>
        <begin position="1344"/>
        <end position="1362"/>
    </location>
</feature>
<dbReference type="PANTHER" id="PTHR47447:SF23">
    <property type="entry name" value="PENTACOTRIPEPTIDE-REPEAT REGION OF PRORP DOMAIN-CONTAINING PROTEIN"/>
    <property type="match status" value="1"/>
</dbReference>
<feature type="repeat" description="PPR" evidence="5">
    <location>
        <begin position="689"/>
        <end position="719"/>
    </location>
</feature>
<organism evidence="7 8">
    <name type="scientific">Madurella fahalii</name>
    <dbReference type="NCBI Taxonomy" id="1157608"/>
    <lineage>
        <taxon>Eukaryota</taxon>
        <taxon>Fungi</taxon>
        <taxon>Dikarya</taxon>
        <taxon>Ascomycota</taxon>
        <taxon>Pezizomycotina</taxon>
        <taxon>Sordariomycetes</taxon>
        <taxon>Sordariomycetidae</taxon>
        <taxon>Sordariales</taxon>
        <taxon>Sordariales incertae sedis</taxon>
        <taxon>Madurella</taxon>
    </lineage>
</organism>
<protein>
    <submittedName>
        <fullName evidence="7">CoxI translation protein CYA5</fullName>
    </submittedName>
</protein>
<dbReference type="GeneID" id="98179963"/>
<evidence type="ECO:0000256" key="2">
    <source>
        <dbReference type="ARBA" id="ARBA00022737"/>
    </source>
</evidence>